<evidence type="ECO:0000259" key="10">
    <source>
        <dbReference type="Pfam" id="PF00697"/>
    </source>
</evidence>
<comment type="catalytic activity">
    <reaction evidence="1 9">
        <text>N-(5-phospho-beta-D-ribosyl)anthranilate = 1-(2-carboxyphenylamino)-1-deoxy-D-ribulose 5-phosphate</text>
        <dbReference type="Rhea" id="RHEA:21540"/>
        <dbReference type="ChEBI" id="CHEBI:18277"/>
        <dbReference type="ChEBI" id="CHEBI:58613"/>
        <dbReference type="EC" id="5.3.1.24"/>
    </reaction>
</comment>
<name>A0A4R2PGW6_RHOSA</name>
<evidence type="ECO:0000256" key="7">
    <source>
        <dbReference type="ARBA" id="ARBA00023141"/>
    </source>
</evidence>
<comment type="pathway">
    <text evidence="2 9">Amino-acid biosynthesis; L-tryptophan biosynthesis; L-tryptophan from chorismate: step 3/5.</text>
</comment>
<keyword evidence="7 9" id="KW-0057">Aromatic amino acid biosynthesis</keyword>
<dbReference type="OrthoDB" id="9796196at2"/>
<dbReference type="GO" id="GO:0004640">
    <property type="term" value="F:phosphoribosylanthranilate isomerase activity"/>
    <property type="evidence" value="ECO:0007669"/>
    <property type="project" value="UniProtKB-UniRule"/>
</dbReference>
<dbReference type="InterPro" id="IPR044643">
    <property type="entry name" value="TrpF_fam"/>
</dbReference>
<dbReference type="CDD" id="cd00405">
    <property type="entry name" value="PRAI"/>
    <property type="match status" value="1"/>
</dbReference>
<dbReference type="InterPro" id="IPR011060">
    <property type="entry name" value="RibuloseP-bd_barrel"/>
</dbReference>
<evidence type="ECO:0000256" key="8">
    <source>
        <dbReference type="ARBA" id="ARBA00023235"/>
    </source>
</evidence>
<keyword evidence="12" id="KW-1185">Reference proteome</keyword>
<dbReference type="AlphaFoldDB" id="A0A4R2PGW6"/>
<keyword evidence="8 9" id="KW-0413">Isomerase</keyword>
<dbReference type="UniPathway" id="UPA00035">
    <property type="reaction ID" value="UER00042"/>
</dbReference>
<evidence type="ECO:0000256" key="2">
    <source>
        <dbReference type="ARBA" id="ARBA00004664"/>
    </source>
</evidence>
<dbReference type="EMBL" id="SLXO01000005">
    <property type="protein sequence ID" value="TCP34477.1"/>
    <property type="molecule type" value="Genomic_DNA"/>
</dbReference>
<dbReference type="InterPro" id="IPR001240">
    <property type="entry name" value="PRAI_dom"/>
</dbReference>
<dbReference type="Gene3D" id="3.20.20.70">
    <property type="entry name" value="Aldolase class I"/>
    <property type="match status" value="1"/>
</dbReference>
<dbReference type="PANTHER" id="PTHR42894">
    <property type="entry name" value="N-(5'-PHOSPHORIBOSYL)ANTHRANILATE ISOMERASE"/>
    <property type="match status" value="1"/>
</dbReference>
<proteinExistence type="inferred from homology"/>
<dbReference type="InterPro" id="IPR013785">
    <property type="entry name" value="Aldolase_TIM"/>
</dbReference>
<accession>A0A4R2PGW6</accession>
<evidence type="ECO:0000256" key="6">
    <source>
        <dbReference type="ARBA" id="ARBA00022822"/>
    </source>
</evidence>
<dbReference type="HAMAP" id="MF_00135">
    <property type="entry name" value="PRAI"/>
    <property type="match status" value="1"/>
</dbReference>
<evidence type="ECO:0000256" key="4">
    <source>
        <dbReference type="ARBA" id="ARBA00022272"/>
    </source>
</evidence>
<evidence type="ECO:0000256" key="5">
    <source>
        <dbReference type="ARBA" id="ARBA00022605"/>
    </source>
</evidence>
<evidence type="ECO:0000313" key="11">
    <source>
        <dbReference type="EMBL" id="TCP34477.1"/>
    </source>
</evidence>
<keyword evidence="5 9" id="KW-0028">Amino-acid biosynthesis</keyword>
<comment type="caution">
    <text evidence="11">The sequence shown here is derived from an EMBL/GenBank/DDBJ whole genome shotgun (WGS) entry which is preliminary data.</text>
</comment>
<evidence type="ECO:0000256" key="3">
    <source>
        <dbReference type="ARBA" id="ARBA00012572"/>
    </source>
</evidence>
<comment type="similarity">
    <text evidence="9">Belongs to the TrpF family.</text>
</comment>
<dbReference type="PANTHER" id="PTHR42894:SF1">
    <property type="entry name" value="N-(5'-PHOSPHORIBOSYL)ANTHRANILATE ISOMERASE"/>
    <property type="match status" value="1"/>
</dbReference>
<dbReference type="InParanoid" id="A0A4R2PGW6"/>
<organism evidence="11 12">
    <name type="scientific">Rhodothalassium salexigens DSM 2132</name>
    <dbReference type="NCBI Taxonomy" id="1188247"/>
    <lineage>
        <taxon>Bacteria</taxon>
        <taxon>Pseudomonadati</taxon>
        <taxon>Pseudomonadota</taxon>
        <taxon>Alphaproteobacteria</taxon>
        <taxon>Rhodothalassiales</taxon>
        <taxon>Rhodothalassiaceae</taxon>
        <taxon>Rhodothalassium</taxon>
    </lineage>
</organism>
<evidence type="ECO:0000256" key="9">
    <source>
        <dbReference type="HAMAP-Rule" id="MF_00135"/>
    </source>
</evidence>
<protein>
    <recommendedName>
        <fullName evidence="4 9">N-(5'-phosphoribosyl)anthranilate isomerase</fullName>
        <shortName evidence="9">PRAI</shortName>
        <ecNumber evidence="3 9">5.3.1.24</ecNumber>
    </recommendedName>
</protein>
<dbReference type="Proteomes" id="UP000295399">
    <property type="component" value="Unassembled WGS sequence"/>
</dbReference>
<feature type="domain" description="N-(5'phosphoribosyl) anthranilate isomerase (PRAI)" evidence="10">
    <location>
        <begin position="8"/>
        <end position="208"/>
    </location>
</feature>
<dbReference type="EC" id="5.3.1.24" evidence="3 9"/>
<keyword evidence="6 9" id="KW-0822">Tryptophan biosynthesis</keyword>
<dbReference type="SUPFAM" id="SSF51366">
    <property type="entry name" value="Ribulose-phoshate binding barrel"/>
    <property type="match status" value="1"/>
</dbReference>
<dbReference type="GO" id="GO:0000162">
    <property type="term" value="P:L-tryptophan biosynthetic process"/>
    <property type="evidence" value="ECO:0007669"/>
    <property type="project" value="UniProtKB-UniRule"/>
</dbReference>
<evidence type="ECO:0000256" key="1">
    <source>
        <dbReference type="ARBA" id="ARBA00001164"/>
    </source>
</evidence>
<reference evidence="11 12" key="1">
    <citation type="submission" date="2019-03" db="EMBL/GenBank/DDBJ databases">
        <title>Genomic Encyclopedia of Type Strains, Phase IV (KMG-IV): sequencing the most valuable type-strain genomes for metagenomic binning, comparative biology and taxonomic classification.</title>
        <authorList>
            <person name="Goeker M."/>
        </authorList>
    </citation>
    <scope>NUCLEOTIDE SEQUENCE [LARGE SCALE GENOMIC DNA]</scope>
    <source>
        <strain evidence="11 12">DSM 2132</strain>
    </source>
</reference>
<gene>
    <name evidence="9" type="primary">trpF</name>
    <name evidence="11" type="ORF">EV659_105104</name>
</gene>
<evidence type="ECO:0000313" key="12">
    <source>
        <dbReference type="Proteomes" id="UP000295399"/>
    </source>
</evidence>
<dbReference type="RefSeq" id="WP_132708409.1">
    <property type="nucleotide sequence ID" value="NZ_JACIGF010000005.1"/>
</dbReference>
<dbReference type="NCBIfam" id="NF002295">
    <property type="entry name" value="PRK01222.1-1"/>
    <property type="match status" value="1"/>
</dbReference>
<dbReference type="Pfam" id="PF00697">
    <property type="entry name" value="PRAI"/>
    <property type="match status" value="1"/>
</dbReference>
<sequence length="218" mass="21999">MTGGVDVKLCGLSTPAQVAAALDAGPRWLGFVVFARSPRHVAPDDLAALTAPAAGRAERVAVLVDPDDGLVDRVAGAVDVLQLHGGETPERVAAIARRSGRAVWKAWAVGDRLDVEAVNAYAGAVDRFLFDAKPPKDAALPGGNGVAFNAALLRGVAVARPWILSGGLDAASLGPAVARSGARAVDVSSGVEEAPGVKSASLMAAFVAAARTLEPANA</sequence>